<dbReference type="InterPro" id="IPR011049">
    <property type="entry name" value="Serralysin-like_metalloprot_C"/>
</dbReference>
<dbReference type="Gene3D" id="2.150.10.10">
    <property type="entry name" value="Serralysin-like metalloprotease, C-terminal"/>
    <property type="match status" value="1"/>
</dbReference>
<feature type="compositionally biased region" description="Low complexity" evidence="1">
    <location>
        <begin position="108"/>
        <end position="121"/>
    </location>
</feature>
<organism evidence="2 3">
    <name type="scientific">Photobacterium leiognathi subsp. mandapamensis</name>
    <name type="common">Photobacterium mandapamensis</name>
    <dbReference type="NCBI Taxonomy" id="48408"/>
    <lineage>
        <taxon>Bacteria</taxon>
        <taxon>Pseudomonadati</taxon>
        <taxon>Pseudomonadota</taxon>
        <taxon>Gammaproteobacteria</taxon>
        <taxon>Vibrionales</taxon>
        <taxon>Vibrionaceae</taxon>
        <taxon>Photobacterium</taxon>
    </lineage>
</organism>
<dbReference type="NCBIfam" id="NF033682">
    <property type="entry name" value="retention_LapA"/>
    <property type="match status" value="1"/>
</dbReference>
<feature type="region of interest" description="Disordered" evidence="1">
    <location>
        <begin position="106"/>
        <end position="127"/>
    </location>
</feature>
<name>A0A2T3KYN1_PHOLD</name>
<comment type="caution">
    <text evidence="2">The sequence shown here is derived from an EMBL/GenBank/DDBJ whole genome shotgun (WGS) entry which is preliminary data.</text>
</comment>
<reference evidence="2 3" key="1">
    <citation type="submission" date="2018-03" db="EMBL/GenBank/DDBJ databases">
        <title>Whole genome sequencing of Histamine producing bacteria.</title>
        <authorList>
            <person name="Butler K."/>
        </authorList>
    </citation>
    <scope>NUCLEOTIDE SEQUENCE [LARGE SCALE GENOMIC DNA]</scope>
    <source>
        <strain evidence="2 3">Res.4.1</strain>
    </source>
</reference>
<evidence type="ECO:0000313" key="3">
    <source>
        <dbReference type="Proteomes" id="UP000240530"/>
    </source>
</evidence>
<accession>A0A2T3KYN1</accession>
<dbReference type="InterPro" id="IPR019959">
    <property type="entry name" value="T1SS-143_rpt-cont_dom"/>
</dbReference>
<dbReference type="EMBL" id="PYNS01000002">
    <property type="protein sequence ID" value="PSV12888.1"/>
    <property type="molecule type" value="Genomic_DNA"/>
</dbReference>
<evidence type="ECO:0000313" key="2">
    <source>
        <dbReference type="EMBL" id="PSV12888.1"/>
    </source>
</evidence>
<dbReference type="InterPro" id="IPR047777">
    <property type="entry name" value="LapA-like_RM"/>
</dbReference>
<dbReference type="Proteomes" id="UP000240530">
    <property type="component" value="Unassembled WGS sequence"/>
</dbReference>
<dbReference type="SUPFAM" id="SSF51120">
    <property type="entry name" value="beta-Roll"/>
    <property type="match status" value="1"/>
</dbReference>
<dbReference type="RefSeq" id="WP_107184341.1">
    <property type="nucleotide sequence ID" value="NZ_JAWQGC010000003.1"/>
</dbReference>
<sequence>MFRINVDQDIVIEQVKGQVFVLTDNGDYVPVNVGDRFSVGAVLFFADRSEVLVDLDGTNLWLNQHCKACLSDEKLMHIPLPELDLDPNVAALQAAILGGADPTQIQQATAAGPASNPSASGDLSSSITDSTAIPYDNDQILAKAGFDTAYVPASVRQQDTPLIILAPDGGEFDDDIFFVEGNLVPITYPVLDSASVSVTAATLPLDASSVAFETTQLTGLLALMTEQISSSDRPMTFRYDTVSNQIIGASDQGTVLTIGLVAELTNGRDANVTMTVTQFLPLDHFAGESNNAPIVINGEQIRLSLPVQIADSNGNLVKAPIDFVAVIEDGKIPGLGIDDGTTFTEQDSDITTPQVVTGEIPVLIGSDEIGVMTFAQQQATLDGLLSNDVATSYSVSGSTITVVRSDNQSLVLTIEINTDGRYTVSQYQALNQDNALDQTQLALALTTTDKDGDVSNVSELIININDGANPELGIDTGTRIVEQDQDIATPQTVAGRIPVDVGSDQIAAMEFESEQPTLAGLLSNDKPTVYVVDDNKITLRLADALQTDVLTIEINNSGDYTVTQYQALNQPVSTNEDKLAIGVIAIDTDGDKSNVGELNITIVDGPNPVIDTNKGITFTETMAAQTFDGQITVDVGSDDILQANFTAEQTTLNGLTSNGQATDFTISGNVLELFVPATGSEPLQPVLTVTLETTGRYSVVQHQPLDQNFDTNVNNLSLDVTVTDADGDTSNVGQLLININDGENPTGEGVDADITLIEGDLSETTANGGYPVKADSQFTVPAVNDDLVASSLNIAADVQSQLISELEQLTATGLAMSFSFSPESADGTMTLVGKDSNNADVLIISFTPTQDPKNVTVTIDVEQLKPLDHDPTVYSGGDYVSLTGDGIDIRVLLEMHDSDFDPLVVPVNAMITLEDGKPPVIADQTKAWTEDFSGTVAEPQQINGQLRFELHSDEIKQVVLGDITSAFSGLTSDGIALDAKLTNTQTNEVTLYLTGTATPVLSLTIDTDGKYDITQYLPIDQPVTPNTNTISIPYHVVDFDGDSSNDATLTLVITDGQNPTGANTTIETVEGDLAAPIRAPSTSLYPIDSSKNLAIVAANDSLVATSLSIVPSVLTELQNELGSLTSSGQALTIEHTATSDSGVQTITALDSVTKVDVFILVITPVQNGRDAELQIQWQQLQPLDQQLDSGGTYVTLNDDTLAIAVPLMMHDGDDDPFTQPAIVTITVKDGANPEFDIDTGTTITDPTKGAAASVSEGEIGIELGSDKLENITFDNTQTGLTGWLSNGAETYVQSFGNELTLRSASDDSVVLSVVIGLDGKYTVTQYLPLNQPVESNEDTLKIAITGQDYDGDKAQGELVIIVKDGIDPALGTDTGTDYTEIMTTQIKQGQIPIEIGSDDIDHVDIATVQPTLNGLTSNAQATSYRVNDNVLQLYVPASGVTPEQNVLTVTFNVDGSYSVEQNRPLDQNFDTNVNNLALAVTVTDKDGDSSNVGQLIININDGENPTGAGVIAEVEVTEGDLNPTSADQGYPVASSGSFIVPAVNDALVPSSLNVTDLVFFTLGRELQQLTTSGKAVKVDVTNAPNGVLTVEVNELSGGARVFNLTLTPVQQGDNVKVDMVLTQFQPLDHDPSGFVDGTYVSVDEGKINVTVPVIMHDTDFDPLEKPVEVKLVFEDGVGPIINEQSITWTEGFDGAITQPQQVTGSLVYGSHSDAIKEVQFIDPSQAFVGITSDGVALEVVFDAATPNQFKVQLAGTSTEVLSVSIAPDGSYTISQSLPIDQPVLPNQNVVDLSVQLEDFDGDKSDVTTLQLIIKDGLDPNGVNADFNVVEGDLIPPTIGPSTSTNPVTTNNTTTVPATNDILVANSLLLTADNITGIKTALEQITSQGEAVLVTLTQDTTSKVISLVMTKDNAAKDTVFELTITPVQNGRNVELQSQLVESLPIDHLNGVLTTGLVTMTQANLAIGIPLQLHDADDDPLQNPTVLTVILADGDLPSFGTDVGTEFTEINTAEGNIALNVGSDEIIHIDLKADQPLLASLTSNGYATQYSVVGNTVTVVRQDDPTIEVLVIQLDQTGDYRVVQYQPLDQSETTNKLDITLAVSATDQDLDVSATDGEINITIVDGLDPTGNFVGTTNINVTEGDVSEPIGSPDGYPVSSSALFTLTAGVDRLDPDTVIFVNPFLNDLLSELQSEVTTLGGETLNYSFDQNSHTLSAQYDGDTYFTISLTAANVVGSKDAEVLVNYEQSLPLDHNKEGNDSGYVQVSGDLISIDLQVQIQDTDGDYLDTPVPVTININDGFDPTIISAQNLTVEESDIREDGPNHQGSTPSGTDDRASGTLVLDEGSDFIHNFRLDSDLFTTLNPTLTSQGIAVTLYEHEIGSYSGFADTRTIFTVTFTSDGQYTFNLFGAIDHPDPGKDSKDIFLPIAAIDDDGDESAFKNIRVTVVDDIANGRNITIALSEGEENVAGQTLLDDAREGADNATVVSVIDLGEEKPLTGTDFTVIPIHEGGDTTNPGQLLGELSIKPDGTVKFTAETDITQTDAVLEYTFNYRVTDGDDDTELRTITLQIEDGEAQIIIEPDPIVTYEDIGREEDPSEVIIEPPSGAPVSLKINVGDDDRGEFLQQVLITIPAETHGTFYLNGTALATSADGLSYVIPVTDFTTTDNVIYDLAGLSFIPDADFSTANGNLIFEVKAQVGVTSGTPLPEAVTTFEIKVEGIADIPTWDDSETQVHYTIDEDSTGVSLKLKADLNDTDGSETLSYIITMEPDGEGNIHGELKGNNLVDLGNNQYQVAAADVGSLEVTPDANYSGDIKLTAVAQSKEEVVFVTGKQTADSVVRDIIINVEPIADETTLKVTRVSSNEDELINLASHISLSQTVDQDGSEIECVRFSNLPVGAQVLLNGTAVVESPTGSGIYEVNYADIANVQLKPTPESNVDFEITVQGVVKDSASITNSSNVVVNTNDEYLTPTQQLEVSLKGVADIPIFDINIDSNGNGVLDVNEWAYINNDPTQGIETLIDEDSAAVFDFSIVSGETPFKQPDDNSETLSLVLSGIPDGVMLKDSEGNEQSLVFAGYDADGHPIYEVELSSLKDIQVIPPLNSTEDIELNAKILVTENDGDVRSFDRKILINIQPVIDATNYTIVSDNNELEDQDNVVLWRPTAAQGFTDSAETITQIRFGGIPSDYTLLIDGTPLTLVAGEITLSDSQRDELLAGKPLQLRAPQDSDRDLTFQSYLTVEQTDDDGENTATKEIIGQLEVDIQAVVEPDGVLAVRDSSDTILTTLTSTTGGVIDLSTDAASLGRVSFTGESTPVAIDHSDEVIRRIVVKFPQSVAEPGDFVVIGGISDGAGAWTVPESQLDNLKITAPTGFNSTIDITISAEVQDLGDNGEGDVSSLVPFTTPITLDFTPNTSMITDLAGDIVFNPDVVTGFEDDPINLGDQIEDDIIIGSVNGEQNHDSVTIVIKASDLPSGVTISGTDFDFIDGEYVMIVPVDSAGKVDLSGIALNPVTDFAGDFQFDLHIVNTDTTSGNTKNLIKPVTVRIEPVVDVPPNGTPTLSIEVLRTEKLDTSDQPVTDSGQPEVVKNGQAYEDGRVVLGISASLKDVSTTLSAGLESLKQVELTVDASQGAFVKSDGSFVQTITVDKTDLDNISFQPVKDFSGNVSMSAVATVEDDVTYSLTTPATAQATGTFTATVDFDVIPVDDPVKFTGVDTTIKGDEDQAGGISLGSISFDVGDSDGSEQIISAKITNVPDGFVLTGSVSNLGGGEWSVSLPVGMQSGSLAGVNVVPAENYSGTLALGVQVFTKEDLLTDIAQNEATVNLEVLPVGDKIDSDVTTSYTGSEDQPITITLDLAARDNADSLVPSQSNASENAPEKLYVVVTDVPDSSSFDAPVGGSAEKQPDGSWIIISGGTTLDTLTYHPGDANGNYTMNFDMRSSDNGVLADNSLAVVKTLTFDVAAVNDAPVNTLPAGINADEDVGVIISGISVKDIDAESGNMTVTLSVEHGVLNVLSTTAITVTDNNSASVTLTGTLTNLNDALAAGVHYLNDVNFFGDDTLSMLTNDNGNTGSGGAKTDSTQTKITVAPQPDVPIIELERPQTANIHTVVGAMLPLIGLMASVVNPAPNELSVVISGLNDGDLVDSNGSIVGTQISAGTYRVPVSNLEDLYLTGLAPGANTLTVEAESSVGSDSLLSATSITLNINVEPDTATTIDASTSPSGSGELIVDDDQDRTLIGSDDDDIFYARGGNDILTGNAGDDLFIWQLGDIDGSTDVITDFTLGEDKIDLTDVLDDSAGDGLNLDDLLADINADASSGKVELTVTASNSNTQNITLDNVQAADLGLADTATSTQLITELFNQSSFSTS</sequence>
<dbReference type="InterPro" id="IPR019960">
    <property type="entry name" value="T1SS_VCA0849"/>
</dbReference>
<dbReference type="NCBIfam" id="TIGR03661">
    <property type="entry name" value="T1SS_VCA0849"/>
    <property type="match status" value="1"/>
</dbReference>
<dbReference type="PROSITE" id="PS00018">
    <property type="entry name" value="EF_HAND_1"/>
    <property type="match status" value="1"/>
</dbReference>
<dbReference type="InterPro" id="IPR018247">
    <property type="entry name" value="EF_Hand_1_Ca_BS"/>
</dbReference>
<proteinExistence type="predicted"/>
<dbReference type="NCBIfam" id="TIGR03660">
    <property type="entry name" value="T1SS_rpt_143"/>
    <property type="match status" value="1"/>
</dbReference>
<protein>
    <submittedName>
        <fullName evidence="2">Uncharacterized protein</fullName>
    </submittedName>
</protein>
<evidence type="ECO:0000256" key="1">
    <source>
        <dbReference type="SAM" id="MobiDB-lite"/>
    </source>
</evidence>
<feature type="region of interest" description="Disordered" evidence="1">
    <location>
        <begin position="2313"/>
        <end position="2336"/>
    </location>
</feature>
<gene>
    <name evidence="2" type="ORF">C0W93_04015</name>
</gene>